<sequence>YLVAIRNNARQWSANTLGRKEINRTGAKPHRQKGLGRARQGSFGAPQYKGGGIVFGPKPKFDQNVKVNKKERKAAIRSLIAERIAQNSACILKLSDDKVKKTKQVAKFLDAIKLIDKRVLVLGNLGTFNNLKRCMRNIPKKELVDISAVNGYNLALSTNLIIIDSAFDDINSILTKSEKK</sequence>
<dbReference type="SUPFAM" id="SSF52166">
    <property type="entry name" value="Ribosomal protein L4"/>
    <property type="match status" value="1"/>
</dbReference>
<gene>
    <name evidence="5" type="ORF">LCGC14_1541660</name>
</gene>
<accession>A0A0F9ISV6</accession>
<dbReference type="GO" id="GO:0003735">
    <property type="term" value="F:structural constituent of ribosome"/>
    <property type="evidence" value="ECO:0007669"/>
    <property type="project" value="InterPro"/>
</dbReference>
<evidence type="ECO:0008006" key="6">
    <source>
        <dbReference type="Google" id="ProtNLM"/>
    </source>
</evidence>
<dbReference type="PANTHER" id="PTHR10746:SF6">
    <property type="entry name" value="LARGE RIBOSOMAL SUBUNIT PROTEIN UL4M"/>
    <property type="match status" value="1"/>
</dbReference>
<evidence type="ECO:0000256" key="1">
    <source>
        <dbReference type="ARBA" id="ARBA00010528"/>
    </source>
</evidence>
<dbReference type="InterPro" id="IPR023574">
    <property type="entry name" value="Ribosomal_uL4_dom_sf"/>
</dbReference>
<keyword evidence="2" id="KW-0689">Ribosomal protein</keyword>
<dbReference type="GO" id="GO:0006412">
    <property type="term" value="P:translation"/>
    <property type="evidence" value="ECO:0007669"/>
    <property type="project" value="InterPro"/>
</dbReference>
<feature type="region of interest" description="Disordered" evidence="4">
    <location>
        <begin position="24"/>
        <end position="45"/>
    </location>
</feature>
<proteinExistence type="inferred from homology"/>
<comment type="similarity">
    <text evidence="1">Belongs to the universal ribosomal protein uL4 family.</text>
</comment>
<feature type="compositionally biased region" description="Basic residues" evidence="4">
    <location>
        <begin position="27"/>
        <end position="36"/>
    </location>
</feature>
<dbReference type="GO" id="GO:0005840">
    <property type="term" value="C:ribosome"/>
    <property type="evidence" value="ECO:0007669"/>
    <property type="project" value="UniProtKB-KW"/>
</dbReference>
<dbReference type="AlphaFoldDB" id="A0A0F9ISV6"/>
<dbReference type="EMBL" id="LAZR01011677">
    <property type="protein sequence ID" value="KKM60448.1"/>
    <property type="molecule type" value="Genomic_DNA"/>
</dbReference>
<dbReference type="NCBIfam" id="TIGR03953">
    <property type="entry name" value="rplD_bact"/>
    <property type="match status" value="1"/>
</dbReference>
<dbReference type="Pfam" id="PF00573">
    <property type="entry name" value="Ribosomal_L4"/>
    <property type="match status" value="1"/>
</dbReference>
<evidence type="ECO:0000313" key="5">
    <source>
        <dbReference type="EMBL" id="KKM60448.1"/>
    </source>
</evidence>
<dbReference type="InterPro" id="IPR002136">
    <property type="entry name" value="Ribosomal_uL4"/>
</dbReference>
<dbReference type="InterPro" id="IPR013005">
    <property type="entry name" value="Ribosomal_uL4-like"/>
</dbReference>
<keyword evidence="3" id="KW-0687">Ribonucleoprotein</keyword>
<name>A0A0F9ISV6_9ZZZZ</name>
<reference evidence="5" key="1">
    <citation type="journal article" date="2015" name="Nature">
        <title>Complex archaea that bridge the gap between prokaryotes and eukaryotes.</title>
        <authorList>
            <person name="Spang A."/>
            <person name="Saw J.H."/>
            <person name="Jorgensen S.L."/>
            <person name="Zaremba-Niedzwiedzka K."/>
            <person name="Martijn J."/>
            <person name="Lind A.E."/>
            <person name="van Eijk R."/>
            <person name="Schleper C."/>
            <person name="Guy L."/>
            <person name="Ettema T.J."/>
        </authorList>
    </citation>
    <scope>NUCLEOTIDE SEQUENCE</scope>
</reference>
<evidence type="ECO:0000256" key="2">
    <source>
        <dbReference type="ARBA" id="ARBA00022980"/>
    </source>
</evidence>
<dbReference type="GO" id="GO:1990904">
    <property type="term" value="C:ribonucleoprotein complex"/>
    <property type="evidence" value="ECO:0007669"/>
    <property type="project" value="UniProtKB-KW"/>
</dbReference>
<comment type="caution">
    <text evidence="5">The sequence shown here is derived from an EMBL/GenBank/DDBJ whole genome shotgun (WGS) entry which is preliminary data.</text>
</comment>
<evidence type="ECO:0000256" key="3">
    <source>
        <dbReference type="ARBA" id="ARBA00023274"/>
    </source>
</evidence>
<feature type="non-terminal residue" evidence="5">
    <location>
        <position position="1"/>
    </location>
</feature>
<dbReference type="PANTHER" id="PTHR10746">
    <property type="entry name" value="50S RIBOSOMAL PROTEIN L4"/>
    <property type="match status" value="1"/>
</dbReference>
<protein>
    <recommendedName>
        <fullName evidence="6">50S ribosomal protein L4</fullName>
    </recommendedName>
</protein>
<dbReference type="Gene3D" id="3.40.1370.10">
    <property type="match status" value="1"/>
</dbReference>
<organism evidence="5">
    <name type="scientific">marine sediment metagenome</name>
    <dbReference type="NCBI Taxonomy" id="412755"/>
    <lineage>
        <taxon>unclassified sequences</taxon>
        <taxon>metagenomes</taxon>
        <taxon>ecological metagenomes</taxon>
    </lineage>
</organism>
<evidence type="ECO:0000256" key="4">
    <source>
        <dbReference type="SAM" id="MobiDB-lite"/>
    </source>
</evidence>